<dbReference type="EMBL" id="CP007140">
    <property type="protein sequence ID" value="AJC72659.1"/>
    <property type="molecule type" value="Genomic_DNA"/>
</dbReference>
<feature type="compositionally biased region" description="Polar residues" evidence="1">
    <location>
        <begin position="477"/>
        <end position="488"/>
    </location>
</feature>
<accession>A0A0X1KN26</accession>
<dbReference type="AlphaFoldDB" id="A0A0X1KN26"/>
<dbReference type="GeneID" id="27134454"/>
<dbReference type="NCBIfam" id="TIGR04288">
    <property type="entry name" value="CGP_CTERM"/>
    <property type="match status" value="1"/>
</dbReference>
<sequence length="538" mass="59965">MKIERGFAAIFLIFLLFIQTFLTASAFVSAQDTNQNENVTFPVVIWPLNGSFKVIPYHVNGCVLYRENRTLGVTINSTSAVVVKGNIYVNCKNVTDVSIVVTGENSKTENNYTRTTILLSIYMNTPFPAVEELRSKNLTIEYDYYNESYALVKVTFSNLTVSPDIGWVFGSFDPSQYGWPREIKLSFLVNMDNGDSYLIDNGSKRYVGAFPLLMPQFDIANYLNSAVKNAQAFVRQVKENPWVIESIINKAKMSYGSNISMISTVISNATLNFTHRIFSVEGIYLGLPIKLVAGGNGSSVYAPAVNFSMILPKPWVNISRIHSNETVKVILKYIKTGDASALRDAVRRTLYRKNMYLPGLSTNHLIVTHVPPRPGDIVVLPLSREYEEQLNASYILFYITLSSGQYLHVKYDPRILNPQKAEEDWKRYGSCVPLIESDLFQSLSSFMNDALATGRINQTKLDDVYLTVKKDVTQCLGQNTSDTSSSGEVSDGRAPTTASLKNGSSTQNAGEKEGHGICGPAFLVSLAVVPLILRRWRK</sequence>
<organism evidence="2 3">
    <name type="scientific">Thermococcus guaymasensis DSM 11113</name>
    <dbReference type="NCBI Taxonomy" id="1432656"/>
    <lineage>
        <taxon>Archaea</taxon>
        <taxon>Methanobacteriati</taxon>
        <taxon>Methanobacteriota</taxon>
        <taxon>Thermococci</taxon>
        <taxon>Thermococcales</taxon>
        <taxon>Thermococcaceae</taxon>
        <taxon>Thermococcus</taxon>
    </lineage>
</organism>
<keyword evidence="3" id="KW-1185">Reference proteome</keyword>
<feature type="compositionally biased region" description="Polar residues" evidence="1">
    <location>
        <begin position="496"/>
        <end position="509"/>
    </location>
</feature>
<dbReference type="RefSeq" id="WP_062370574.1">
    <property type="nucleotide sequence ID" value="NZ_CP007140.1"/>
</dbReference>
<evidence type="ECO:0000313" key="2">
    <source>
        <dbReference type="EMBL" id="AJC72659.1"/>
    </source>
</evidence>
<protein>
    <submittedName>
        <fullName evidence="2">Uncharacterized protein</fullName>
    </submittedName>
</protein>
<dbReference type="InterPro" id="IPR027552">
    <property type="entry name" value="CGP_CTERM"/>
</dbReference>
<evidence type="ECO:0000256" key="1">
    <source>
        <dbReference type="SAM" id="MobiDB-lite"/>
    </source>
</evidence>
<dbReference type="KEGG" id="tgy:X802_02135"/>
<gene>
    <name evidence="2" type="ORF">X802_02135</name>
</gene>
<dbReference type="OrthoDB" id="100056at2157"/>
<name>A0A0X1KN26_9EURY</name>
<reference evidence="2 3" key="1">
    <citation type="submission" date="2014-01" db="EMBL/GenBank/DDBJ databases">
        <title>Genome sequencing of Thermococcus guaymasensis.</title>
        <authorList>
            <person name="Zhang X."/>
            <person name="Alvare G."/>
            <person name="Fristensky B."/>
            <person name="Chen L."/>
            <person name="Suen T."/>
            <person name="Chen Q."/>
            <person name="Ma K."/>
        </authorList>
    </citation>
    <scope>NUCLEOTIDE SEQUENCE [LARGE SCALE GENOMIC DNA]</scope>
    <source>
        <strain evidence="2 3">DSM 11113</strain>
    </source>
</reference>
<proteinExistence type="predicted"/>
<evidence type="ECO:0000313" key="3">
    <source>
        <dbReference type="Proteomes" id="UP000062043"/>
    </source>
</evidence>
<feature type="region of interest" description="Disordered" evidence="1">
    <location>
        <begin position="477"/>
        <end position="513"/>
    </location>
</feature>
<dbReference type="Proteomes" id="UP000062043">
    <property type="component" value="Chromosome"/>
</dbReference>
<dbReference type="PATRIC" id="fig|1432656.3.peg.417"/>
<dbReference type="STRING" id="1432656.X802_02135"/>